<dbReference type="GO" id="GO:0006508">
    <property type="term" value="P:proteolysis"/>
    <property type="evidence" value="ECO:0007669"/>
    <property type="project" value="UniProtKB-KW"/>
</dbReference>
<dbReference type="SMART" id="SM00235">
    <property type="entry name" value="ZnMc"/>
    <property type="match status" value="1"/>
</dbReference>
<organism evidence="4 5">
    <name type="scientific">Chironomus riparius</name>
    <dbReference type="NCBI Taxonomy" id="315576"/>
    <lineage>
        <taxon>Eukaryota</taxon>
        <taxon>Metazoa</taxon>
        <taxon>Ecdysozoa</taxon>
        <taxon>Arthropoda</taxon>
        <taxon>Hexapoda</taxon>
        <taxon>Insecta</taxon>
        <taxon>Pterygota</taxon>
        <taxon>Neoptera</taxon>
        <taxon>Endopterygota</taxon>
        <taxon>Diptera</taxon>
        <taxon>Nematocera</taxon>
        <taxon>Chironomoidea</taxon>
        <taxon>Chironomidae</taxon>
        <taxon>Chironominae</taxon>
        <taxon>Chironomus</taxon>
    </lineage>
</organism>
<gene>
    <name evidence="4" type="ORF">CHIRRI_LOCUS12106</name>
</gene>
<dbReference type="Proteomes" id="UP001153620">
    <property type="component" value="Chromosome 3"/>
</dbReference>
<dbReference type="CDD" id="cd04280">
    <property type="entry name" value="ZnMc_astacin_like"/>
    <property type="match status" value="1"/>
</dbReference>
<feature type="binding site" evidence="1">
    <location>
        <position position="154"/>
    </location>
    <ligand>
        <name>Zn(2+)</name>
        <dbReference type="ChEBI" id="CHEBI:29105"/>
        <note>catalytic</note>
    </ligand>
</feature>
<keyword evidence="1 2" id="KW-0378">Hydrolase</keyword>
<evidence type="ECO:0000256" key="2">
    <source>
        <dbReference type="RuleBase" id="RU361183"/>
    </source>
</evidence>
<dbReference type="PANTHER" id="PTHR10127:SF889">
    <property type="entry name" value="ZINC METALLOPROTEINASE NAS-6-LIKE"/>
    <property type="match status" value="1"/>
</dbReference>
<dbReference type="InterPro" id="IPR024079">
    <property type="entry name" value="MetalloPept_cat_dom_sf"/>
</dbReference>
<feature type="binding site" evidence="1">
    <location>
        <position position="160"/>
    </location>
    <ligand>
        <name>Zn(2+)</name>
        <dbReference type="ChEBI" id="CHEBI:29105"/>
        <note>catalytic</note>
    </ligand>
</feature>
<dbReference type="GO" id="GO:0008270">
    <property type="term" value="F:zinc ion binding"/>
    <property type="evidence" value="ECO:0007669"/>
    <property type="project" value="UniProtKB-UniRule"/>
</dbReference>
<dbReference type="PROSITE" id="PS51864">
    <property type="entry name" value="ASTACIN"/>
    <property type="match status" value="1"/>
</dbReference>
<feature type="chain" id="PRO_5040537040" description="Metalloendopeptidase" evidence="2">
    <location>
        <begin position="20"/>
        <end position="253"/>
    </location>
</feature>
<protein>
    <recommendedName>
        <fullName evidence="2">Metalloendopeptidase</fullName>
        <ecNumber evidence="2">3.4.24.-</ecNumber>
    </recommendedName>
</protein>
<proteinExistence type="predicted"/>
<sequence>MKFLLFQVTLFCSLVALNANPIEVEQEYGDKFQGDIVLTPEQEVETTHVGRVGRTGTINTNVRWPKINGRVTVPYVIDSVYSSSEKNLIYNAMNEISSKTCVSFVPRSSQNDYIRFFSGDGCWSYIGRIGGKQDLSLKRSGCMVHGIAMHEIIHALGYGHMHQHYQRDSKVRINYGNIQSGLEVWFQTLDPASWNNYGTSYDVSSVMHYGPYSFSRNGQMTIQAYSSADQRVMGQRSYLSSGDVARIKNMYAC</sequence>
<dbReference type="SUPFAM" id="SSF55486">
    <property type="entry name" value="Metalloproteases ('zincins'), catalytic domain"/>
    <property type="match status" value="1"/>
</dbReference>
<feature type="domain" description="Peptidase M12A" evidence="3">
    <location>
        <begin position="55"/>
        <end position="253"/>
    </location>
</feature>
<keyword evidence="2" id="KW-0732">Signal</keyword>
<evidence type="ECO:0000256" key="1">
    <source>
        <dbReference type="PROSITE-ProRule" id="PRU01211"/>
    </source>
</evidence>
<dbReference type="Gene3D" id="3.40.390.10">
    <property type="entry name" value="Collagenase (Catalytic Domain)"/>
    <property type="match status" value="1"/>
</dbReference>
<dbReference type="AlphaFoldDB" id="A0A9N9WYW3"/>
<dbReference type="InterPro" id="IPR001506">
    <property type="entry name" value="Peptidase_M12A"/>
</dbReference>
<keyword evidence="1 2" id="KW-0862">Zinc</keyword>
<evidence type="ECO:0000313" key="4">
    <source>
        <dbReference type="EMBL" id="CAG9809279.1"/>
    </source>
</evidence>
<dbReference type="Pfam" id="PF01400">
    <property type="entry name" value="Astacin"/>
    <property type="match status" value="1"/>
</dbReference>
<comment type="caution">
    <text evidence="1">Lacks conserved residue(s) required for the propagation of feature annotation.</text>
</comment>
<evidence type="ECO:0000313" key="5">
    <source>
        <dbReference type="Proteomes" id="UP001153620"/>
    </source>
</evidence>
<feature type="active site" evidence="1">
    <location>
        <position position="151"/>
    </location>
</feature>
<dbReference type="EC" id="3.4.24.-" evidence="2"/>
<feature type="signal peptide" evidence="2">
    <location>
        <begin position="1"/>
        <end position="19"/>
    </location>
</feature>
<dbReference type="EMBL" id="OU895879">
    <property type="protein sequence ID" value="CAG9809279.1"/>
    <property type="molecule type" value="Genomic_DNA"/>
</dbReference>
<feature type="binding site" evidence="1">
    <location>
        <position position="150"/>
    </location>
    <ligand>
        <name>Zn(2+)</name>
        <dbReference type="ChEBI" id="CHEBI:29105"/>
        <note>catalytic</note>
    </ligand>
</feature>
<dbReference type="PANTHER" id="PTHR10127">
    <property type="entry name" value="DISCOIDIN, CUB, EGF, LAMININ , AND ZINC METALLOPROTEASE DOMAIN CONTAINING"/>
    <property type="match status" value="1"/>
</dbReference>
<dbReference type="GO" id="GO:0004222">
    <property type="term" value="F:metalloendopeptidase activity"/>
    <property type="evidence" value="ECO:0007669"/>
    <property type="project" value="UniProtKB-UniRule"/>
</dbReference>
<reference evidence="4" key="1">
    <citation type="submission" date="2022-01" db="EMBL/GenBank/DDBJ databases">
        <authorList>
            <person name="King R."/>
        </authorList>
    </citation>
    <scope>NUCLEOTIDE SEQUENCE</scope>
</reference>
<dbReference type="InterPro" id="IPR034035">
    <property type="entry name" value="Astacin-like_dom"/>
</dbReference>
<keyword evidence="1 2" id="KW-0479">Metal-binding</keyword>
<comment type="cofactor">
    <cofactor evidence="1 2">
        <name>Zn(2+)</name>
        <dbReference type="ChEBI" id="CHEBI:29105"/>
    </cofactor>
    <text evidence="1 2">Binds 1 zinc ion per subunit.</text>
</comment>
<dbReference type="OrthoDB" id="291007at2759"/>
<dbReference type="PRINTS" id="PR00480">
    <property type="entry name" value="ASTACIN"/>
</dbReference>
<dbReference type="InterPro" id="IPR006026">
    <property type="entry name" value="Peptidase_Metallo"/>
</dbReference>
<reference evidence="4" key="2">
    <citation type="submission" date="2022-10" db="EMBL/GenBank/DDBJ databases">
        <authorList>
            <consortium name="ENA_rothamsted_submissions"/>
            <consortium name="culmorum"/>
            <person name="King R."/>
        </authorList>
    </citation>
    <scope>NUCLEOTIDE SEQUENCE</scope>
</reference>
<evidence type="ECO:0000259" key="3">
    <source>
        <dbReference type="PROSITE" id="PS51864"/>
    </source>
</evidence>
<keyword evidence="1 2" id="KW-0645">Protease</keyword>
<keyword evidence="5" id="KW-1185">Reference proteome</keyword>
<keyword evidence="1 2" id="KW-0482">Metalloprotease</keyword>
<name>A0A9N9WYW3_9DIPT</name>
<accession>A0A9N9WYW3</accession>